<dbReference type="EMBL" id="FOYR01000003">
    <property type="protein sequence ID" value="SFR67459.1"/>
    <property type="molecule type" value="Genomic_DNA"/>
</dbReference>
<organism evidence="2 4">
    <name type="scientific">Microbacterium azadirachtae</name>
    <dbReference type="NCBI Taxonomy" id="582680"/>
    <lineage>
        <taxon>Bacteria</taxon>
        <taxon>Bacillati</taxon>
        <taxon>Actinomycetota</taxon>
        <taxon>Actinomycetes</taxon>
        <taxon>Micrococcales</taxon>
        <taxon>Microbacteriaceae</taxon>
        <taxon>Microbacterium</taxon>
    </lineage>
</organism>
<dbReference type="Proteomes" id="UP000033448">
    <property type="component" value="Unassembled WGS sequence"/>
</dbReference>
<dbReference type="AlphaFoldDB" id="A0A0F0KK25"/>
<dbReference type="Proteomes" id="UP000198877">
    <property type="component" value="Unassembled WGS sequence"/>
</dbReference>
<keyword evidence="4" id="KW-1185">Reference proteome</keyword>
<gene>
    <name evidence="2" type="ORF">RL72_02715</name>
    <name evidence="3" type="ORF">SAMN04488591_2784</name>
</gene>
<dbReference type="EMBL" id="JYIT01000082">
    <property type="protein sequence ID" value="KJL20789.1"/>
    <property type="molecule type" value="Genomic_DNA"/>
</dbReference>
<keyword evidence="1" id="KW-0812">Transmembrane</keyword>
<evidence type="ECO:0000313" key="4">
    <source>
        <dbReference type="Proteomes" id="UP000033448"/>
    </source>
</evidence>
<evidence type="ECO:0000313" key="2">
    <source>
        <dbReference type="EMBL" id="KJL20789.1"/>
    </source>
</evidence>
<evidence type="ECO:0000313" key="3">
    <source>
        <dbReference type="EMBL" id="SFR67459.1"/>
    </source>
</evidence>
<dbReference type="PATRIC" id="fig|582680.7.peg.2771"/>
<reference evidence="2 4" key="1">
    <citation type="submission" date="2015-02" db="EMBL/GenBank/DDBJ databases">
        <title>Draft genome sequences of ten Microbacterium spp. with emphasis on heavy metal contaminated environments.</title>
        <authorList>
            <person name="Corretto E."/>
        </authorList>
    </citation>
    <scope>NUCLEOTIDE SEQUENCE [LARGE SCALE GENOMIC DNA]</scope>
    <source>
        <strain evidence="2 4">DSM 23848</strain>
    </source>
</reference>
<reference evidence="5" key="3">
    <citation type="submission" date="2016-10" db="EMBL/GenBank/DDBJ databases">
        <authorList>
            <person name="Varghese N."/>
            <person name="Submissions S."/>
        </authorList>
    </citation>
    <scope>NUCLEOTIDE SEQUENCE [LARGE SCALE GENOMIC DNA]</scope>
    <source>
        <strain evidence="5">CL127</strain>
    </source>
</reference>
<sequence length="41" mass="4310">MTDGAFLSEALAWLIGLMAVGATVLCFGALFSLGRSGYRKD</sequence>
<proteinExistence type="predicted"/>
<evidence type="ECO:0000256" key="1">
    <source>
        <dbReference type="SAM" id="Phobius"/>
    </source>
</evidence>
<protein>
    <submittedName>
        <fullName evidence="2">Uncharacterized protein</fullName>
    </submittedName>
</protein>
<evidence type="ECO:0000313" key="5">
    <source>
        <dbReference type="Proteomes" id="UP000198877"/>
    </source>
</evidence>
<name>A0A0F0KK25_9MICO</name>
<accession>A0A0F0KK25</accession>
<dbReference type="RefSeq" id="WP_258955456.1">
    <property type="nucleotide sequence ID" value="NZ_CBFSJS010000133.1"/>
</dbReference>
<keyword evidence="1" id="KW-1133">Transmembrane helix</keyword>
<feature type="transmembrane region" description="Helical" evidence="1">
    <location>
        <begin position="12"/>
        <end position="33"/>
    </location>
</feature>
<accession>A0A1I6ILE7</accession>
<keyword evidence="1" id="KW-0472">Membrane</keyword>
<reference evidence="3" key="2">
    <citation type="submission" date="2016-10" db="EMBL/GenBank/DDBJ databases">
        <authorList>
            <person name="de Groot N.N."/>
        </authorList>
    </citation>
    <scope>NUCLEOTIDE SEQUENCE [LARGE SCALE GENOMIC DNA]</scope>
    <source>
        <strain evidence="3">CL127</strain>
    </source>
</reference>